<keyword evidence="4 6" id="KW-0807">Transducer</keyword>
<accession>A0A942YHU2</accession>
<dbReference type="Pfam" id="PF00015">
    <property type="entry name" value="MCPsignal"/>
    <property type="match status" value="1"/>
</dbReference>
<feature type="transmembrane region" description="Helical" evidence="8">
    <location>
        <begin position="184"/>
        <end position="209"/>
    </location>
</feature>
<keyword evidence="3 8" id="KW-0472">Membrane</keyword>
<feature type="transmembrane region" description="Helical" evidence="8">
    <location>
        <begin position="12"/>
        <end position="34"/>
    </location>
</feature>
<comment type="subcellular location">
    <subcellularLocation>
        <location evidence="1">Cell membrane</location>
    </subcellularLocation>
</comment>
<reference evidence="11 12" key="1">
    <citation type="submission" date="2021-05" db="EMBL/GenBank/DDBJ databases">
        <title>Novel Bacillus species.</title>
        <authorList>
            <person name="Liu G."/>
        </authorList>
    </citation>
    <scope>NUCLEOTIDE SEQUENCE [LARGE SCALE GENOMIC DNA]</scope>
    <source>
        <strain evidence="12">FJAT-49780</strain>
    </source>
</reference>
<dbReference type="InterPro" id="IPR004089">
    <property type="entry name" value="MCPsignal_dom"/>
</dbReference>
<evidence type="ECO:0000256" key="5">
    <source>
        <dbReference type="ARBA" id="ARBA00029447"/>
    </source>
</evidence>
<feature type="domain" description="HAMP" evidence="10">
    <location>
        <begin position="207"/>
        <end position="260"/>
    </location>
</feature>
<evidence type="ECO:0000313" key="12">
    <source>
        <dbReference type="Proteomes" id="UP000681414"/>
    </source>
</evidence>
<dbReference type="CDD" id="cd06225">
    <property type="entry name" value="HAMP"/>
    <property type="match status" value="1"/>
</dbReference>
<dbReference type="EMBL" id="JAGYPG010000002">
    <property type="protein sequence ID" value="MBS4195755.1"/>
    <property type="molecule type" value="Genomic_DNA"/>
</dbReference>
<evidence type="ECO:0000256" key="1">
    <source>
        <dbReference type="ARBA" id="ARBA00004236"/>
    </source>
</evidence>
<evidence type="ECO:0000256" key="3">
    <source>
        <dbReference type="ARBA" id="ARBA00023136"/>
    </source>
</evidence>
<dbReference type="Gene3D" id="1.10.287.950">
    <property type="entry name" value="Methyl-accepting chemotaxis protein"/>
    <property type="match status" value="1"/>
</dbReference>
<keyword evidence="8" id="KW-0812">Transmembrane</keyword>
<organism evidence="11 12">
    <name type="scientific">Lederbergia citri</name>
    <dbReference type="NCBI Taxonomy" id="2833580"/>
    <lineage>
        <taxon>Bacteria</taxon>
        <taxon>Bacillati</taxon>
        <taxon>Bacillota</taxon>
        <taxon>Bacilli</taxon>
        <taxon>Bacillales</taxon>
        <taxon>Bacillaceae</taxon>
        <taxon>Lederbergia</taxon>
    </lineage>
</organism>
<evidence type="ECO:0000259" key="9">
    <source>
        <dbReference type="PROSITE" id="PS50111"/>
    </source>
</evidence>
<dbReference type="AlphaFoldDB" id="A0A942YHU2"/>
<dbReference type="GO" id="GO:0007165">
    <property type="term" value="P:signal transduction"/>
    <property type="evidence" value="ECO:0007669"/>
    <property type="project" value="UniProtKB-KW"/>
</dbReference>
<evidence type="ECO:0000256" key="8">
    <source>
        <dbReference type="SAM" id="Phobius"/>
    </source>
</evidence>
<evidence type="ECO:0000256" key="6">
    <source>
        <dbReference type="PROSITE-ProRule" id="PRU00284"/>
    </source>
</evidence>
<name>A0A942YHU2_9BACI</name>
<dbReference type="PROSITE" id="PS50111">
    <property type="entry name" value="CHEMOTAXIS_TRANSDUC_2"/>
    <property type="match status" value="1"/>
</dbReference>
<gene>
    <name evidence="11" type="ORF">KHA97_11870</name>
</gene>
<comment type="caution">
    <text evidence="11">The sequence shown here is derived from an EMBL/GenBank/DDBJ whole genome shotgun (WGS) entry which is preliminary data.</text>
</comment>
<dbReference type="SMART" id="SM00304">
    <property type="entry name" value="HAMP"/>
    <property type="match status" value="1"/>
</dbReference>
<proteinExistence type="inferred from homology"/>
<feature type="coiled-coil region" evidence="7">
    <location>
        <begin position="490"/>
        <end position="520"/>
    </location>
</feature>
<evidence type="ECO:0000256" key="4">
    <source>
        <dbReference type="ARBA" id="ARBA00023224"/>
    </source>
</evidence>
<keyword evidence="12" id="KW-1185">Reference proteome</keyword>
<dbReference type="PANTHER" id="PTHR32089:SF112">
    <property type="entry name" value="LYSOZYME-LIKE PROTEIN-RELATED"/>
    <property type="match status" value="1"/>
</dbReference>
<dbReference type="Pfam" id="PF00672">
    <property type="entry name" value="HAMP"/>
    <property type="match status" value="1"/>
</dbReference>
<dbReference type="RefSeq" id="WP_213124948.1">
    <property type="nucleotide sequence ID" value="NZ_JAGYPG010000002.1"/>
</dbReference>
<keyword evidence="8" id="KW-1133">Transmembrane helix</keyword>
<sequence length="565" mass="62444">MNNLFNFKNIRTKIFFGFSISLVLVILLGVFNYYSLNFVKNDTEGIVKEKMPLLIADEKETLAIAQKLALVRGYVLFENQEYRQLFNEYADKSRKYEEIILQNSNSEEAKALINQSVEWENTVINEVFNEFDRGNKEQALKTLSEKIAPVSRQIMLDFENLATEREKAIIQNGDNILSNAKTMIYIGLGATAFIVILGIIATIVISNIISKPIKTITNRMKIVANGDFSHEPLKTKSRDELGQLTMAINEMSDSIKGLLKEISLASESVNGHSEELTQSTNEVKEGSEQIASTMQELSSGAESQADSATLLNEMMEDFNVKIDEANKHGEDIELTSDTVLSMATEGRDLMDKSVKQMENIHEKVTIAVQNVKGLNEDSKKISKLVQVIQEIADQTNLLSLNAAIEAARAGEQGKGFAVVASEVRKLAEQVSNSIDEITEIVEHILEGSDKAVHSLESSYNEVENGTKQIEVTGRTFGGINESVTDMACKIRVISTNLRELNENSKEMNKAIEEVAAVAEESAAGTEQAAASVEQTNSSMQEIAGSAEELASLSEQLNMQVNKFKL</sequence>
<dbReference type="PROSITE" id="PS50885">
    <property type="entry name" value="HAMP"/>
    <property type="match status" value="1"/>
</dbReference>
<keyword evidence="7" id="KW-0175">Coiled coil</keyword>
<dbReference type="SMART" id="SM00283">
    <property type="entry name" value="MA"/>
    <property type="match status" value="1"/>
</dbReference>
<feature type="domain" description="Methyl-accepting transducer" evidence="9">
    <location>
        <begin position="279"/>
        <end position="529"/>
    </location>
</feature>
<dbReference type="InterPro" id="IPR003660">
    <property type="entry name" value="HAMP_dom"/>
</dbReference>
<evidence type="ECO:0000256" key="7">
    <source>
        <dbReference type="SAM" id="Coils"/>
    </source>
</evidence>
<comment type="similarity">
    <text evidence="5">Belongs to the methyl-accepting chemotaxis (MCP) protein family.</text>
</comment>
<dbReference type="PANTHER" id="PTHR32089">
    <property type="entry name" value="METHYL-ACCEPTING CHEMOTAXIS PROTEIN MCPB"/>
    <property type="match status" value="1"/>
</dbReference>
<protein>
    <submittedName>
        <fullName evidence="11">Methyl-accepting chemotaxis protein</fullName>
    </submittedName>
</protein>
<evidence type="ECO:0000256" key="2">
    <source>
        <dbReference type="ARBA" id="ARBA00022475"/>
    </source>
</evidence>
<dbReference type="Proteomes" id="UP000681414">
    <property type="component" value="Unassembled WGS sequence"/>
</dbReference>
<evidence type="ECO:0000259" key="10">
    <source>
        <dbReference type="PROSITE" id="PS50885"/>
    </source>
</evidence>
<evidence type="ECO:0000313" key="11">
    <source>
        <dbReference type="EMBL" id="MBS4195755.1"/>
    </source>
</evidence>
<keyword evidence="2" id="KW-1003">Cell membrane</keyword>
<dbReference type="GO" id="GO:0005886">
    <property type="term" value="C:plasma membrane"/>
    <property type="evidence" value="ECO:0007669"/>
    <property type="project" value="UniProtKB-SubCell"/>
</dbReference>
<dbReference type="CDD" id="cd11386">
    <property type="entry name" value="MCP_signal"/>
    <property type="match status" value="1"/>
</dbReference>
<dbReference type="SUPFAM" id="SSF58104">
    <property type="entry name" value="Methyl-accepting chemotaxis protein (MCP) signaling domain"/>
    <property type="match status" value="1"/>
</dbReference>